<dbReference type="AlphaFoldDB" id="A0AA89I137"/>
<dbReference type="GO" id="GO:0016052">
    <property type="term" value="P:carbohydrate catabolic process"/>
    <property type="evidence" value="ECO:0007669"/>
    <property type="project" value="TreeGrafter"/>
</dbReference>
<evidence type="ECO:0000313" key="6">
    <source>
        <dbReference type="Proteomes" id="UP000050823"/>
    </source>
</evidence>
<comment type="caution">
    <text evidence="5">The sequence shown here is derived from an EMBL/GenBank/DDBJ whole genome shotgun (WGS) entry which is preliminary data.</text>
</comment>
<dbReference type="CDD" id="cd06419">
    <property type="entry name" value="GH25_muramidase_2"/>
    <property type="match status" value="1"/>
</dbReference>
<evidence type="ECO:0000256" key="4">
    <source>
        <dbReference type="SAM" id="Phobius"/>
    </source>
</evidence>
<dbReference type="Proteomes" id="UP000050823">
    <property type="component" value="Unassembled WGS sequence"/>
</dbReference>
<keyword evidence="2 5" id="KW-0378">Hydrolase</keyword>
<gene>
    <name evidence="5" type="ORF">FC90_GL001534</name>
</gene>
<dbReference type="GO" id="GO:0016998">
    <property type="term" value="P:cell wall macromolecule catabolic process"/>
    <property type="evidence" value="ECO:0007669"/>
    <property type="project" value="InterPro"/>
</dbReference>
<keyword evidence="4" id="KW-0812">Transmembrane</keyword>
<name>A0AA89I137_9LACO</name>
<keyword evidence="4" id="KW-0472">Membrane</keyword>
<dbReference type="PROSITE" id="PS51904">
    <property type="entry name" value="GLYCOSYL_HYDROL_F25_2"/>
    <property type="match status" value="1"/>
</dbReference>
<dbReference type="SMART" id="SM00641">
    <property type="entry name" value="Glyco_25"/>
    <property type="match status" value="1"/>
</dbReference>
<accession>A0AA89I137</accession>
<dbReference type="InterPro" id="IPR017853">
    <property type="entry name" value="GH"/>
</dbReference>
<dbReference type="InterPro" id="IPR018077">
    <property type="entry name" value="Glyco_hydro_fam25_subgr"/>
</dbReference>
<dbReference type="Gene3D" id="3.20.20.80">
    <property type="entry name" value="Glycosidases"/>
    <property type="match status" value="1"/>
</dbReference>
<sequence length="249" mass="28813">MRRKVTPIFKDSFQKRYWRQMIVITVVLCLGLGAVFWWLHQRSDRPSELQYPILGMQLSQTDGYQDFNDLKKEGLQFVYLKATEGASYKDDNFDTNYSRANGSGLSVGIFHFFSFDSSPKRQADQLFKAVGQQTGKLPIMIYLDDYNDYAQQPPKKKKTQASLAQLVALINQHYQQDCIIGGEPVLLRRYVPQNGTYPLWQVTRTRPTLTTKSGFWQYTTGSPIPKSNRQTDYQLAVFTGSKHQWQLLK</sequence>
<proteinExistence type="inferred from homology"/>
<dbReference type="PANTHER" id="PTHR34135:SF2">
    <property type="entry name" value="LYSOZYME"/>
    <property type="match status" value="1"/>
</dbReference>
<organism evidence="5 6">
    <name type="scientific">Latilactobacillus graminis DSM 20719</name>
    <dbReference type="NCBI Taxonomy" id="1423752"/>
    <lineage>
        <taxon>Bacteria</taxon>
        <taxon>Bacillati</taxon>
        <taxon>Bacillota</taxon>
        <taxon>Bacilli</taxon>
        <taxon>Lactobacillales</taxon>
        <taxon>Lactobacillaceae</taxon>
        <taxon>Latilactobacillus</taxon>
    </lineage>
</organism>
<evidence type="ECO:0000256" key="1">
    <source>
        <dbReference type="ARBA" id="ARBA00010646"/>
    </source>
</evidence>
<dbReference type="PANTHER" id="PTHR34135">
    <property type="entry name" value="LYSOZYME"/>
    <property type="match status" value="1"/>
</dbReference>
<evidence type="ECO:0000313" key="5">
    <source>
        <dbReference type="EMBL" id="KRM21001.1"/>
    </source>
</evidence>
<evidence type="ECO:0000256" key="2">
    <source>
        <dbReference type="ARBA" id="ARBA00022801"/>
    </source>
</evidence>
<dbReference type="SUPFAM" id="SSF51445">
    <property type="entry name" value="(Trans)glycosidases"/>
    <property type="match status" value="1"/>
</dbReference>
<protein>
    <submittedName>
        <fullName evidence="5">Glycosyl hydrolases 25 family protein</fullName>
    </submittedName>
</protein>
<feature type="transmembrane region" description="Helical" evidence="4">
    <location>
        <begin position="21"/>
        <end position="39"/>
    </location>
</feature>
<dbReference type="EMBL" id="AYZB01000058">
    <property type="protein sequence ID" value="KRM21001.1"/>
    <property type="molecule type" value="Genomic_DNA"/>
</dbReference>
<reference evidence="5 6" key="1">
    <citation type="journal article" date="2015" name="Genome Announc.">
        <title>Expanding the biotechnology potential of lactobacilli through comparative genomics of 213 strains and associated genera.</title>
        <authorList>
            <person name="Sun Z."/>
            <person name="Harris H.M."/>
            <person name="McCann A."/>
            <person name="Guo C."/>
            <person name="Argimon S."/>
            <person name="Zhang W."/>
            <person name="Yang X."/>
            <person name="Jeffery I.B."/>
            <person name="Cooney J.C."/>
            <person name="Kagawa T.F."/>
            <person name="Liu W."/>
            <person name="Song Y."/>
            <person name="Salvetti E."/>
            <person name="Wrobel A."/>
            <person name="Rasinkangas P."/>
            <person name="Parkhill J."/>
            <person name="Rea M.C."/>
            <person name="O'Sullivan O."/>
            <person name="Ritari J."/>
            <person name="Douillard F.P."/>
            <person name="Paul Ross R."/>
            <person name="Yang R."/>
            <person name="Briner A.E."/>
            <person name="Felis G.E."/>
            <person name="de Vos W.M."/>
            <person name="Barrangou R."/>
            <person name="Klaenhammer T.R."/>
            <person name="Caufield P.W."/>
            <person name="Cui Y."/>
            <person name="Zhang H."/>
            <person name="O'Toole P.W."/>
        </authorList>
    </citation>
    <scope>NUCLEOTIDE SEQUENCE [LARGE SCALE GENOMIC DNA]</scope>
    <source>
        <strain evidence="5 6">DSM 20719</strain>
    </source>
</reference>
<dbReference type="Pfam" id="PF01183">
    <property type="entry name" value="Glyco_hydro_25"/>
    <property type="match status" value="1"/>
</dbReference>
<keyword evidence="3" id="KW-0326">Glycosidase</keyword>
<keyword evidence="4" id="KW-1133">Transmembrane helix</keyword>
<dbReference type="RefSeq" id="WP_057908596.1">
    <property type="nucleotide sequence ID" value="NZ_AYZB01000058.1"/>
</dbReference>
<dbReference type="InterPro" id="IPR002053">
    <property type="entry name" value="Glyco_hydro_25"/>
</dbReference>
<dbReference type="GO" id="GO:0009253">
    <property type="term" value="P:peptidoglycan catabolic process"/>
    <property type="evidence" value="ECO:0007669"/>
    <property type="project" value="InterPro"/>
</dbReference>
<dbReference type="GO" id="GO:0003796">
    <property type="term" value="F:lysozyme activity"/>
    <property type="evidence" value="ECO:0007669"/>
    <property type="project" value="InterPro"/>
</dbReference>
<comment type="similarity">
    <text evidence="1">Belongs to the glycosyl hydrolase 25 family.</text>
</comment>
<evidence type="ECO:0000256" key="3">
    <source>
        <dbReference type="ARBA" id="ARBA00023295"/>
    </source>
</evidence>